<reference evidence="1 2" key="1">
    <citation type="submission" date="2020-08" db="EMBL/GenBank/DDBJ databases">
        <title>Sequencing the genomes of 1000 actinobacteria strains.</title>
        <authorList>
            <person name="Klenk H.-P."/>
        </authorList>
    </citation>
    <scope>NUCLEOTIDE SEQUENCE [LARGE SCALE GENOMIC DNA]</scope>
    <source>
        <strain evidence="1 2">DSM 43851</strain>
    </source>
</reference>
<protein>
    <submittedName>
        <fullName evidence="1">Uncharacterized protein</fullName>
    </submittedName>
</protein>
<name>A0A7W9NFL2_9PSEU</name>
<evidence type="ECO:0000313" key="1">
    <source>
        <dbReference type="EMBL" id="MBB5891517.1"/>
    </source>
</evidence>
<dbReference type="RefSeq" id="WP_184869229.1">
    <property type="nucleotide sequence ID" value="NZ_BAAAWY010000095.1"/>
</dbReference>
<keyword evidence="2" id="KW-1185">Reference proteome</keyword>
<evidence type="ECO:0000313" key="2">
    <source>
        <dbReference type="Proteomes" id="UP000585638"/>
    </source>
</evidence>
<sequence length="61" mass="6799">MADNELVSCSICGRRRDPTAAPAEALAWVSERDRGGQRWLCPGCARAHVRDIEGKLPAEYW</sequence>
<organism evidence="1 2">
    <name type="scientific">Kutzneria kofuensis</name>
    <dbReference type="NCBI Taxonomy" id="103725"/>
    <lineage>
        <taxon>Bacteria</taxon>
        <taxon>Bacillati</taxon>
        <taxon>Actinomycetota</taxon>
        <taxon>Actinomycetes</taxon>
        <taxon>Pseudonocardiales</taxon>
        <taxon>Pseudonocardiaceae</taxon>
        <taxon>Kutzneria</taxon>
    </lineage>
</organism>
<comment type="caution">
    <text evidence="1">The sequence shown here is derived from an EMBL/GenBank/DDBJ whole genome shotgun (WGS) entry which is preliminary data.</text>
</comment>
<dbReference type="Proteomes" id="UP000585638">
    <property type="component" value="Unassembled WGS sequence"/>
</dbReference>
<gene>
    <name evidence="1" type="ORF">BJ998_002713</name>
</gene>
<accession>A0A7W9NFL2</accession>
<dbReference type="AlphaFoldDB" id="A0A7W9NFL2"/>
<dbReference type="EMBL" id="JACHIR010000001">
    <property type="protein sequence ID" value="MBB5891517.1"/>
    <property type="molecule type" value="Genomic_DNA"/>
</dbReference>
<proteinExistence type="predicted"/>